<name>A0ABD2NB63_9CUCU</name>
<sequence>MEGKCLVFQKSIEQNNSIIEMLEHFRKDLCEKLQDSTENAKNKNRKILELMEKNNKLQMELHGQKLEKENLETTARKINEKFVEMRNIQEKLIASLNDKDTVISDLHSEKDKLSEENRRCRSLEFEYKRKIVELQKNLENMDIEKQDLAAVHYDELCEYSRKMKAVEGRMEELENDLMDKISAVSKLEVLLMQKEQLTLELSERSTKSECLLKEAMSKIESLEKEIRNLISNLNKNLLEINKLKEEKYQLQHCLNQREKLLGKVFQAFKMKIQEAVNEANNKFFLQRLCSDLKSALKIYMEQNKILRENFQNRSVELGDQYIKKSGKYNEKYIRALLEQQEDFSNVRESFGDVQVFLDSIKKELCCVQEKLVGLV</sequence>
<dbReference type="AlphaFoldDB" id="A0ABD2NB63"/>
<feature type="coiled-coil region" evidence="1">
    <location>
        <begin position="26"/>
        <end position="88"/>
    </location>
</feature>
<gene>
    <name evidence="2" type="ORF">HHI36_020729</name>
</gene>
<evidence type="ECO:0000313" key="3">
    <source>
        <dbReference type="Proteomes" id="UP001516400"/>
    </source>
</evidence>
<protein>
    <submittedName>
        <fullName evidence="2">Uncharacterized protein</fullName>
    </submittedName>
</protein>
<keyword evidence="1" id="KW-0175">Coiled coil</keyword>
<comment type="caution">
    <text evidence="2">The sequence shown here is derived from an EMBL/GenBank/DDBJ whole genome shotgun (WGS) entry which is preliminary data.</text>
</comment>
<evidence type="ECO:0000256" key="1">
    <source>
        <dbReference type="SAM" id="Coils"/>
    </source>
</evidence>
<organism evidence="2 3">
    <name type="scientific">Cryptolaemus montrouzieri</name>
    <dbReference type="NCBI Taxonomy" id="559131"/>
    <lineage>
        <taxon>Eukaryota</taxon>
        <taxon>Metazoa</taxon>
        <taxon>Ecdysozoa</taxon>
        <taxon>Arthropoda</taxon>
        <taxon>Hexapoda</taxon>
        <taxon>Insecta</taxon>
        <taxon>Pterygota</taxon>
        <taxon>Neoptera</taxon>
        <taxon>Endopterygota</taxon>
        <taxon>Coleoptera</taxon>
        <taxon>Polyphaga</taxon>
        <taxon>Cucujiformia</taxon>
        <taxon>Coccinelloidea</taxon>
        <taxon>Coccinellidae</taxon>
        <taxon>Scymninae</taxon>
        <taxon>Scymnini</taxon>
        <taxon>Cryptolaemus</taxon>
    </lineage>
</organism>
<dbReference type="Proteomes" id="UP001516400">
    <property type="component" value="Unassembled WGS sequence"/>
</dbReference>
<evidence type="ECO:0000313" key="2">
    <source>
        <dbReference type="EMBL" id="KAL3275998.1"/>
    </source>
</evidence>
<accession>A0ABD2NB63</accession>
<feature type="coiled-coil region" evidence="1">
    <location>
        <begin position="124"/>
        <end position="246"/>
    </location>
</feature>
<reference evidence="2 3" key="1">
    <citation type="journal article" date="2021" name="BMC Biol.">
        <title>Horizontally acquired antibacterial genes associated with adaptive radiation of ladybird beetles.</title>
        <authorList>
            <person name="Li H.S."/>
            <person name="Tang X.F."/>
            <person name="Huang Y.H."/>
            <person name="Xu Z.Y."/>
            <person name="Chen M.L."/>
            <person name="Du X.Y."/>
            <person name="Qiu B.Y."/>
            <person name="Chen P.T."/>
            <person name="Zhang W."/>
            <person name="Slipinski A."/>
            <person name="Escalona H.E."/>
            <person name="Waterhouse R.M."/>
            <person name="Zwick A."/>
            <person name="Pang H."/>
        </authorList>
    </citation>
    <scope>NUCLEOTIDE SEQUENCE [LARGE SCALE GENOMIC DNA]</scope>
    <source>
        <strain evidence="2">SYSU2018</strain>
    </source>
</reference>
<dbReference type="EMBL" id="JABFTP020000083">
    <property type="protein sequence ID" value="KAL3275998.1"/>
    <property type="molecule type" value="Genomic_DNA"/>
</dbReference>
<proteinExistence type="predicted"/>
<keyword evidence="3" id="KW-1185">Reference proteome</keyword>